<dbReference type="GO" id="GO:0042402">
    <property type="term" value="P:biogenic amine catabolic process"/>
    <property type="evidence" value="ECO:0007669"/>
    <property type="project" value="UniProtKB-ARBA"/>
</dbReference>
<dbReference type="OrthoDB" id="9807095at2"/>
<dbReference type="PANTHER" id="PTHR43785">
    <property type="entry name" value="GAMMA-GLUTAMYLPUTRESCINE SYNTHETASE"/>
    <property type="match status" value="1"/>
</dbReference>
<dbReference type="SUPFAM" id="SSF55931">
    <property type="entry name" value="Glutamine synthetase/guanido kinase"/>
    <property type="match status" value="1"/>
</dbReference>
<proteinExistence type="inferred from homology"/>
<dbReference type="GO" id="GO:0004356">
    <property type="term" value="F:glutamine synthetase activity"/>
    <property type="evidence" value="ECO:0007669"/>
    <property type="project" value="InterPro"/>
</dbReference>
<evidence type="ECO:0000313" key="10">
    <source>
        <dbReference type="Proteomes" id="UP000321479"/>
    </source>
</evidence>
<keyword evidence="2" id="KW-0436">Ligase</keyword>
<dbReference type="SMART" id="SM01230">
    <property type="entry name" value="Gln-synt_C"/>
    <property type="match status" value="1"/>
</dbReference>
<dbReference type="InterPro" id="IPR008146">
    <property type="entry name" value="Gln_synth_cat_dom"/>
</dbReference>
<feature type="domain" description="GS beta-grasp" evidence="7">
    <location>
        <begin position="13"/>
        <end position="108"/>
    </location>
</feature>
<dbReference type="GO" id="GO:0006542">
    <property type="term" value="P:glutamine biosynthetic process"/>
    <property type="evidence" value="ECO:0007669"/>
    <property type="project" value="InterPro"/>
</dbReference>
<dbReference type="KEGG" id="mgin:FRZ54_18045"/>
<dbReference type="RefSeq" id="WP_147033170.1">
    <property type="nucleotide sequence ID" value="NZ_CP042436.1"/>
</dbReference>
<sequence>MDKQQIVAYLKDKDIDKIKFAFADIDGILRGKIIGTEKFADGLQDGYGFCDVVFGWDSGDTCYNNVELTGWHTGYPDRPAKVDLSTFRTIPWQDNIPFFLADFSNADGTGLAACSRSLLKRIAAECESLGYHPEFAQEFEWFNFRENTQTLADKSFTNIQPLTPGMFGYSILRTSQNSGFYYDLFNLLKQFGIPLEGLHTETGPGVYEAAICHDHVLAAADKAVLFKNSVKEIANIHGIMASFMAKWNENLPGCSGHLHQSLWDKDKSKNLFYSIDSEYNMSDLLKHYLAGQLYCLPHILPMYAPTVNSYKRLVEGAWAPTTVTWGIDNRTTAIRILHPSEKYTRLETRIPGSDSNPYLAMAAALASGLYGIKNKLPLNIKPTVGSGYQDKSNGVLSSNLYKATVAMRNSPIATELFGAGFTEHFTQTRLWEWKQYAKAVTDWELKRYFEII</sequence>
<dbReference type="GO" id="GO:0006576">
    <property type="term" value="P:biogenic amine metabolic process"/>
    <property type="evidence" value="ECO:0007669"/>
    <property type="project" value="UniProtKB-ARBA"/>
</dbReference>
<dbReference type="Gene3D" id="3.30.590.10">
    <property type="entry name" value="Glutamine synthetase/guanido kinase, catalytic domain"/>
    <property type="match status" value="1"/>
</dbReference>
<dbReference type="Proteomes" id="UP000321479">
    <property type="component" value="Chromosome"/>
</dbReference>
<dbReference type="AlphaFoldDB" id="A0A5B8UZP9"/>
<dbReference type="Pfam" id="PF00120">
    <property type="entry name" value="Gln-synt_C"/>
    <property type="match status" value="1"/>
</dbReference>
<dbReference type="InterPro" id="IPR036651">
    <property type="entry name" value="Gln_synt_N_sf"/>
</dbReference>
<dbReference type="Gene3D" id="3.10.20.70">
    <property type="entry name" value="Glutamine synthetase, N-terminal domain"/>
    <property type="match status" value="1"/>
</dbReference>
<name>A0A5B8UZP9_9SPHI</name>
<evidence type="ECO:0000256" key="1">
    <source>
        <dbReference type="ARBA" id="ARBA00009897"/>
    </source>
</evidence>
<gene>
    <name evidence="9" type="ORF">FRZ54_18045</name>
</gene>
<dbReference type="PANTHER" id="PTHR43785:SF12">
    <property type="entry name" value="TYPE-1 GLUTAMINE SYNTHETASE 2"/>
    <property type="match status" value="1"/>
</dbReference>
<dbReference type="InterPro" id="IPR008147">
    <property type="entry name" value="Gln_synt_N"/>
</dbReference>
<evidence type="ECO:0000256" key="6">
    <source>
        <dbReference type="RuleBase" id="RU000384"/>
    </source>
</evidence>
<dbReference type="FunFam" id="3.30.590.10:FF:000005">
    <property type="entry name" value="Probable glutamine synthetase"/>
    <property type="match status" value="1"/>
</dbReference>
<organism evidence="9 10">
    <name type="scientific">Mucilaginibacter ginsenosidivorans</name>
    <dbReference type="NCBI Taxonomy" id="398053"/>
    <lineage>
        <taxon>Bacteria</taxon>
        <taxon>Pseudomonadati</taxon>
        <taxon>Bacteroidota</taxon>
        <taxon>Sphingobacteriia</taxon>
        <taxon>Sphingobacteriales</taxon>
        <taxon>Sphingobacteriaceae</taxon>
        <taxon>Mucilaginibacter</taxon>
    </lineage>
</organism>
<dbReference type="PROSITE" id="PS51987">
    <property type="entry name" value="GS_CATALYTIC"/>
    <property type="match status" value="1"/>
</dbReference>
<protein>
    <submittedName>
        <fullName evidence="9">Glutamine synthetase</fullName>
    </submittedName>
</protein>
<evidence type="ECO:0000313" key="9">
    <source>
        <dbReference type="EMBL" id="QEC64398.1"/>
    </source>
</evidence>
<dbReference type="GO" id="GO:0005524">
    <property type="term" value="F:ATP binding"/>
    <property type="evidence" value="ECO:0007669"/>
    <property type="project" value="UniProtKB-KW"/>
</dbReference>
<reference evidence="9 10" key="1">
    <citation type="journal article" date="2017" name="Curr. Microbiol.">
        <title>Mucilaginibacter ginsenosidivorans sp. nov., Isolated from Soil of Ginseng Field.</title>
        <authorList>
            <person name="Kim M.M."/>
            <person name="Siddiqi M.Z."/>
            <person name="Im W.T."/>
        </authorList>
    </citation>
    <scope>NUCLEOTIDE SEQUENCE [LARGE SCALE GENOMIC DNA]</scope>
    <source>
        <strain evidence="9 10">Gsoil 3017</strain>
    </source>
</reference>
<evidence type="ECO:0000256" key="4">
    <source>
        <dbReference type="ARBA" id="ARBA00022840"/>
    </source>
</evidence>
<dbReference type="SUPFAM" id="SSF54368">
    <property type="entry name" value="Glutamine synthetase, N-terminal domain"/>
    <property type="match status" value="1"/>
</dbReference>
<keyword evidence="3" id="KW-0547">Nucleotide-binding</keyword>
<evidence type="ECO:0000256" key="3">
    <source>
        <dbReference type="ARBA" id="ARBA00022741"/>
    </source>
</evidence>
<evidence type="ECO:0000256" key="5">
    <source>
        <dbReference type="PROSITE-ProRule" id="PRU01330"/>
    </source>
</evidence>
<evidence type="ECO:0000256" key="2">
    <source>
        <dbReference type="ARBA" id="ARBA00022598"/>
    </source>
</evidence>
<keyword evidence="4" id="KW-0067">ATP-binding</keyword>
<comment type="similarity">
    <text evidence="1 5 6">Belongs to the glutamine synthetase family.</text>
</comment>
<dbReference type="EMBL" id="CP042436">
    <property type="protein sequence ID" value="QEC64398.1"/>
    <property type="molecule type" value="Genomic_DNA"/>
</dbReference>
<feature type="domain" description="GS catalytic" evidence="8">
    <location>
        <begin position="115"/>
        <end position="452"/>
    </location>
</feature>
<accession>A0A5B8UZP9</accession>
<dbReference type="PROSITE" id="PS51986">
    <property type="entry name" value="GS_BETA_GRASP"/>
    <property type="match status" value="1"/>
</dbReference>
<evidence type="ECO:0000259" key="7">
    <source>
        <dbReference type="PROSITE" id="PS51986"/>
    </source>
</evidence>
<evidence type="ECO:0000259" key="8">
    <source>
        <dbReference type="PROSITE" id="PS51987"/>
    </source>
</evidence>
<keyword evidence="10" id="KW-1185">Reference proteome</keyword>
<dbReference type="InterPro" id="IPR014746">
    <property type="entry name" value="Gln_synth/guanido_kin_cat_dom"/>
</dbReference>